<dbReference type="EMBL" id="MU250525">
    <property type="protein sequence ID" value="KAG7451496.1"/>
    <property type="molecule type" value="Genomic_DNA"/>
</dbReference>
<evidence type="ECO:0000313" key="1">
    <source>
        <dbReference type="EMBL" id="KAG7451496.1"/>
    </source>
</evidence>
<accession>A0A9P7W557</accession>
<comment type="caution">
    <text evidence="1">The sequence shown here is derived from an EMBL/GenBank/DDBJ whole genome shotgun (WGS) entry which is preliminary data.</text>
</comment>
<organism evidence="1 2">
    <name type="scientific">Guyanagaster necrorhizus</name>
    <dbReference type="NCBI Taxonomy" id="856835"/>
    <lineage>
        <taxon>Eukaryota</taxon>
        <taxon>Fungi</taxon>
        <taxon>Dikarya</taxon>
        <taxon>Basidiomycota</taxon>
        <taxon>Agaricomycotina</taxon>
        <taxon>Agaricomycetes</taxon>
        <taxon>Agaricomycetidae</taxon>
        <taxon>Agaricales</taxon>
        <taxon>Marasmiineae</taxon>
        <taxon>Physalacriaceae</taxon>
        <taxon>Guyanagaster</taxon>
    </lineage>
</organism>
<evidence type="ECO:0000313" key="2">
    <source>
        <dbReference type="Proteomes" id="UP000812287"/>
    </source>
</evidence>
<dbReference type="Proteomes" id="UP000812287">
    <property type="component" value="Unassembled WGS sequence"/>
</dbReference>
<dbReference type="RefSeq" id="XP_043044996.1">
    <property type="nucleotide sequence ID" value="XM_043180861.1"/>
</dbReference>
<dbReference type="AlphaFoldDB" id="A0A9P7W557"/>
<gene>
    <name evidence="1" type="ORF">BT62DRAFT_428169</name>
</gene>
<sequence>MYSSIFEATFYHMSHTTVTLETASSGIPKETPSNLDALLLEDTIATTELVMPSNSLTDGLTIRQRKGSLDSRATSRWVDALYSLPNRFCRTVRGIIVALEFVRECWLRHRNQRPMLSDSGGCSAFLTRSLKPPVCAEKSDSTVASGTQMTSLIQCR</sequence>
<dbReference type="GeneID" id="66103157"/>
<protein>
    <submittedName>
        <fullName evidence="1">Uncharacterized protein</fullName>
    </submittedName>
</protein>
<name>A0A9P7W557_9AGAR</name>
<proteinExistence type="predicted"/>
<keyword evidence="2" id="KW-1185">Reference proteome</keyword>
<reference evidence="1" key="1">
    <citation type="submission" date="2020-11" db="EMBL/GenBank/DDBJ databases">
        <title>Adaptations for nitrogen fixation in a non-lichenized fungal sporocarp promotes dispersal by wood-feeding termites.</title>
        <authorList>
            <consortium name="DOE Joint Genome Institute"/>
            <person name="Koch R.A."/>
            <person name="Yoon G."/>
            <person name="Arayal U."/>
            <person name="Lail K."/>
            <person name="Amirebrahimi M."/>
            <person name="Labutti K."/>
            <person name="Lipzen A."/>
            <person name="Riley R."/>
            <person name="Barry K."/>
            <person name="Henrissat B."/>
            <person name="Grigoriev I.V."/>
            <person name="Herr J.R."/>
            <person name="Aime M.C."/>
        </authorList>
    </citation>
    <scope>NUCLEOTIDE SEQUENCE</scope>
    <source>
        <strain evidence="1">MCA 3950</strain>
    </source>
</reference>